<comment type="function">
    <text evidence="13">Involved in the heme biosynthesis. Catalyzes the anaerobic oxidative decarboxylation of propionate groups of rings A and B of coproporphyrinogen III to yield the vinyl groups in protoporphyrinogen IX.</text>
</comment>
<evidence type="ECO:0000256" key="15">
    <source>
        <dbReference type="PIRNR" id="PIRNR000167"/>
    </source>
</evidence>
<dbReference type="Pfam" id="PF04055">
    <property type="entry name" value="Radical_SAM"/>
    <property type="match status" value="1"/>
</dbReference>
<dbReference type="PANTHER" id="PTHR13932:SF6">
    <property type="entry name" value="OXYGEN-INDEPENDENT COPROPORPHYRINOGEN III OXIDASE"/>
    <property type="match status" value="1"/>
</dbReference>
<comment type="similarity">
    <text evidence="3 15">Belongs to the anaerobic coproporphyrinogen-III oxidase family.</text>
</comment>
<evidence type="ECO:0000256" key="6">
    <source>
        <dbReference type="ARBA" id="ARBA00022490"/>
    </source>
</evidence>
<dbReference type="Proteomes" id="UP000831327">
    <property type="component" value="Chromosome"/>
</dbReference>
<evidence type="ECO:0000256" key="10">
    <source>
        <dbReference type="ARBA" id="ARBA00023004"/>
    </source>
</evidence>
<evidence type="ECO:0000256" key="7">
    <source>
        <dbReference type="ARBA" id="ARBA00022691"/>
    </source>
</evidence>
<dbReference type="InterPro" id="IPR007197">
    <property type="entry name" value="rSAM"/>
</dbReference>
<proteinExistence type="inferred from homology"/>
<comment type="subcellular location">
    <subcellularLocation>
        <location evidence="1 15">Cytoplasm</location>
    </subcellularLocation>
</comment>
<gene>
    <name evidence="17" type="ORF">Rmf_33380</name>
</gene>
<keyword evidence="6 15" id="KW-0963">Cytoplasm</keyword>
<comment type="subunit">
    <text evidence="4">Monomer.</text>
</comment>
<keyword evidence="12 15" id="KW-0627">Porphyrin biosynthesis</keyword>
<dbReference type="CDD" id="cd01335">
    <property type="entry name" value="Radical_SAM"/>
    <property type="match status" value="1"/>
</dbReference>
<keyword evidence="9 15" id="KW-0560">Oxidoreductase</keyword>
<dbReference type="SFLD" id="SFLDS00029">
    <property type="entry name" value="Radical_SAM"/>
    <property type="match status" value="1"/>
</dbReference>
<evidence type="ECO:0000256" key="1">
    <source>
        <dbReference type="ARBA" id="ARBA00004496"/>
    </source>
</evidence>
<keyword evidence="10 15" id="KW-0408">Iron</keyword>
<evidence type="ECO:0000313" key="18">
    <source>
        <dbReference type="Proteomes" id="UP000831327"/>
    </source>
</evidence>
<evidence type="ECO:0000256" key="5">
    <source>
        <dbReference type="ARBA" id="ARBA00022485"/>
    </source>
</evidence>
<dbReference type="InterPro" id="IPR004558">
    <property type="entry name" value="Coprogen_oxidase_HemN"/>
</dbReference>
<dbReference type="EMBL" id="AP025637">
    <property type="protein sequence ID" value="BDG73409.1"/>
    <property type="molecule type" value="Genomic_DNA"/>
</dbReference>
<dbReference type="PANTHER" id="PTHR13932">
    <property type="entry name" value="COPROPORPHYRINIGEN III OXIDASE"/>
    <property type="match status" value="1"/>
</dbReference>
<keyword evidence="5 15" id="KW-0004">4Fe-4S</keyword>
<keyword evidence="8 15" id="KW-0479">Metal-binding</keyword>
<evidence type="ECO:0000256" key="4">
    <source>
        <dbReference type="ARBA" id="ARBA00011245"/>
    </source>
</evidence>
<keyword evidence="7 15" id="KW-0949">S-adenosyl-L-methionine</keyword>
<keyword evidence="18" id="KW-1185">Reference proteome</keyword>
<evidence type="ECO:0000256" key="11">
    <source>
        <dbReference type="ARBA" id="ARBA00023014"/>
    </source>
</evidence>
<keyword evidence="11 15" id="KW-0411">Iron-sulfur</keyword>
<dbReference type="InterPro" id="IPR006638">
    <property type="entry name" value="Elp3/MiaA/NifB-like_rSAM"/>
</dbReference>
<dbReference type="InterPro" id="IPR023404">
    <property type="entry name" value="rSAM_horseshoe"/>
</dbReference>
<dbReference type="SUPFAM" id="SSF102114">
    <property type="entry name" value="Radical SAM enzymes"/>
    <property type="match status" value="1"/>
</dbReference>
<dbReference type="SFLD" id="SFLDG01065">
    <property type="entry name" value="anaerobic_coproporphyrinogen-I"/>
    <property type="match status" value="1"/>
</dbReference>
<evidence type="ECO:0000256" key="8">
    <source>
        <dbReference type="ARBA" id="ARBA00022723"/>
    </source>
</evidence>
<evidence type="ECO:0000259" key="16">
    <source>
        <dbReference type="PROSITE" id="PS51918"/>
    </source>
</evidence>
<comment type="cofactor">
    <cofactor evidence="15">
        <name>[4Fe-4S] cluster</name>
        <dbReference type="ChEBI" id="CHEBI:49883"/>
    </cofactor>
    <text evidence="15">Binds 1 [4Fe-4S] cluster. The cluster is coordinated with 3 cysteines and an exchangeable S-adenosyl-L-methionine.</text>
</comment>
<comment type="catalytic activity">
    <reaction evidence="14 15">
        <text>coproporphyrinogen III + 2 S-adenosyl-L-methionine = protoporphyrinogen IX + 2 5'-deoxyadenosine + 2 L-methionine + 2 CO2</text>
        <dbReference type="Rhea" id="RHEA:15425"/>
        <dbReference type="ChEBI" id="CHEBI:16526"/>
        <dbReference type="ChEBI" id="CHEBI:17319"/>
        <dbReference type="ChEBI" id="CHEBI:57307"/>
        <dbReference type="ChEBI" id="CHEBI:57309"/>
        <dbReference type="ChEBI" id="CHEBI:57844"/>
        <dbReference type="ChEBI" id="CHEBI:59789"/>
        <dbReference type="EC" id="1.3.98.3"/>
    </reaction>
</comment>
<evidence type="ECO:0000256" key="13">
    <source>
        <dbReference type="ARBA" id="ARBA00024295"/>
    </source>
</evidence>
<feature type="domain" description="Radical SAM core" evidence="16">
    <location>
        <begin position="47"/>
        <end position="281"/>
    </location>
</feature>
<name>A0ABM7Y659_9PROT</name>
<reference evidence="17 18" key="1">
    <citation type="journal article" date="2016" name="Microbes Environ.">
        <title>Phylogenetically diverse aerobic anoxygenic phototrophic bacteria isolated from epilithic biofilms in Tama river, Japan.</title>
        <authorList>
            <person name="Hirose S."/>
            <person name="Matsuura K."/>
            <person name="Haruta S."/>
        </authorList>
    </citation>
    <scope>NUCLEOTIDE SEQUENCE [LARGE SCALE GENOMIC DNA]</scope>
    <source>
        <strain evidence="17 18">S08</strain>
    </source>
</reference>
<dbReference type="Gene3D" id="1.10.10.920">
    <property type="match status" value="1"/>
</dbReference>
<protein>
    <recommendedName>
        <fullName evidence="15">Coproporphyrinogen-III oxidase</fullName>
        <ecNumber evidence="15">1.3.98.3</ecNumber>
    </recommendedName>
</protein>
<organism evidence="17 18">
    <name type="scientific">Roseomonas fluvialis</name>
    <dbReference type="NCBI Taxonomy" id="1750527"/>
    <lineage>
        <taxon>Bacteria</taxon>
        <taxon>Pseudomonadati</taxon>
        <taxon>Pseudomonadota</taxon>
        <taxon>Alphaproteobacteria</taxon>
        <taxon>Acetobacterales</taxon>
        <taxon>Roseomonadaceae</taxon>
        <taxon>Roseomonas</taxon>
    </lineage>
</organism>
<evidence type="ECO:0000256" key="12">
    <source>
        <dbReference type="ARBA" id="ARBA00023244"/>
    </source>
</evidence>
<dbReference type="InterPro" id="IPR034505">
    <property type="entry name" value="Coproporphyrinogen-III_oxidase"/>
</dbReference>
<dbReference type="PROSITE" id="PS51918">
    <property type="entry name" value="RADICAL_SAM"/>
    <property type="match status" value="1"/>
</dbReference>
<evidence type="ECO:0000256" key="2">
    <source>
        <dbReference type="ARBA" id="ARBA00004785"/>
    </source>
</evidence>
<evidence type="ECO:0000256" key="14">
    <source>
        <dbReference type="ARBA" id="ARBA00048321"/>
    </source>
</evidence>
<dbReference type="EC" id="1.3.98.3" evidence="15"/>
<dbReference type="NCBIfam" id="TIGR00538">
    <property type="entry name" value="hemN"/>
    <property type="match status" value="1"/>
</dbReference>
<dbReference type="PIRSF" id="PIRSF000167">
    <property type="entry name" value="HemN"/>
    <property type="match status" value="1"/>
</dbReference>
<dbReference type="SMART" id="SM00729">
    <property type="entry name" value="Elp3"/>
    <property type="match status" value="1"/>
</dbReference>
<dbReference type="RefSeq" id="WP_244407636.1">
    <property type="nucleotide sequence ID" value="NZ_AP025637.1"/>
</dbReference>
<accession>A0ABM7Y659</accession>
<comment type="pathway">
    <text evidence="2 15">Porphyrin-containing compound metabolism; protoporphyrin-IX biosynthesis; protoporphyrinogen-IX from coproporphyrinogen-III (AdoMet route): step 1/1.</text>
</comment>
<dbReference type="InterPro" id="IPR058240">
    <property type="entry name" value="rSAM_sf"/>
</dbReference>
<evidence type="ECO:0000256" key="9">
    <source>
        <dbReference type="ARBA" id="ARBA00023002"/>
    </source>
</evidence>
<dbReference type="Gene3D" id="3.80.30.20">
    <property type="entry name" value="tm_1862 like domain"/>
    <property type="match status" value="1"/>
</dbReference>
<evidence type="ECO:0000256" key="3">
    <source>
        <dbReference type="ARBA" id="ARBA00005493"/>
    </source>
</evidence>
<sequence length="449" mass="46586">MTDALDLPADTLLRHAATPLPRYTSYPTAPHFGPLEAETYAGWLRQAGSGDALSLYAHVPFCHALCWYCGCHTSVTRSAARIARYKDALAREAAMVAALLPAHAGVAALHLGGGTPTALGAAGLLRLAATLRGLFAFQPGAEVAAELDPRTLGADLLDALGELGLTRASLGVQDITPAVQALIGRIQPTAQVEAAVRGLRALGVAGINMDLIYGLPAQGVAEIEASARFAADCGADRVAVFGYAHVPWMKAHQKGIKVADLPGAALRMRQAEAAARVLTDAGYVAVGLDHFARPGDAMARAAAAGTLRRNFQGYTTDTAPYLLGFGASAIGASPGGFVQNEAEEKRWLAAVEAGRLPVARGRALSADDRIRAGLIERVMCDGFVGVDSVPPAVMAAAAPRIDALVADGLVDRRGARLTMTAAGRPFLRHLAACFDAYLAPSPARHSAAV</sequence>
<evidence type="ECO:0000313" key="17">
    <source>
        <dbReference type="EMBL" id="BDG73409.1"/>
    </source>
</evidence>